<evidence type="ECO:0000313" key="2">
    <source>
        <dbReference type="Proteomes" id="UP000014216"/>
    </source>
</evidence>
<comment type="caution">
    <text evidence="1">The sequence shown here is derived from an EMBL/GenBank/DDBJ whole genome shotgun (WGS) entry which is preliminary data.</text>
</comment>
<gene>
    <name evidence="1" type="ORF">Dpo_11c00060</name>
</gene>
<evidence type="ECO:0000313" key="1">
    <source>
        <dbReference type="EMBL" id="EMS77864.1"/>
    </source>
</evidence>
<dbReference type="AlphaFoldDB" id="S0FXH2"/>
<dbReference type="Proteomes" id="UP000014216">
    <property type="component" value="Unassembled WGS sequence"/>
</dbReference>
<accession>S0FXH2</accession>
<dbReference type="RefSeq" id="WP_006967991.1">
    <property type="nucleotide sequence ID" value="NZ_APJX01000011.1"/>
</dbReference>
<reference evidence="1 2" key="1">
    <citation type="journal article" date="2013" name="Genome Announc.">
        <title>Draft Genome Sequence of Desulfotignum phosphitoxidans DSM 13687 Strain FiPS-3.</title>
        <authorList>
            <person name="Poehlein A."/>
            <person name="Daniel R."/>
            <person name="Simeonova D.D."/>
        </authorList>
    </citation>
    <scope>NUCLEOTIDE SEQUENCE [LARGE SCALE GENOMIC DNA]</scope>
    <source>
        <strain evidence="1 2">DSM 13687</strain>
    </source>
</reference>
<dbReference type="PATRIC" id="fig|1286635.3.peg.4019"/>
<dbReference type="SUPFAM" id="SSF54506">
    <property type="entry name" value="Diaminopimelate epimerase-like"/>
    <property type="match status" value="1"/>
</dbReference>
<dbReference type="Gene3D" id="3.10.310.10">
    <property type="entry name" value="Diaminopimelate Epimerase, Chain A, domain 1"/>
    <property type="match status" value="1"/>
</dbReference>
<sequence length="40" mass="4370">MNIPMYQVDAFTSSVFSGNPAAVCLLDTWLDDTVPPPSRL</sequence>
<dbReference type="EMBL" id="APJX01000011">
    <property type="protein sequence ID" value="EMS77864.1"/>
    <property type="molecule type" value="Genomic_DNA"/>
</dbReference>
<name>S0FXH2_9BACT</name>
<keyword evidence="2" id="KW-1185">Reference proteome</keyword>
<protein>
    <submittedName>
        <fullName evidence="1">Putative epimerase, PhzC/PhzF family</fullName>
    </submittedName>
</protein>
<organism evidence="1 2">
    <name type="scientific">Desulfotignum phosphitoxidans DSM 13687</name>
    <dbReference type="NCBI Taxonomy" id="1286635"/>
    <lineage>
        <taxon>Bacteria</taxon>
        <taxon>Pseudomonadati</taxon>
        <taxon>Thermodesulfobacteriota</taxon>
        <taxon>Desulfobacteria</taxon>
        <taxon>Desulfobacterales</taxon>
        <taxon>Desulfobacteraceae</taxon>
        <taxon>Desulfotignum</taxon>
    </lineage>
</organism>
<proteinExistence type="predicted"/>